<organism evidence="1 2">
    <name type="scientific">Colletotrichum zoysiae</name>
    <dbReference type="NCBI Taxonomy" id="1216348"/>
    <lineage>
        <taxon>Eukaryota</taxon>
        <taxon>Fungi</taxon>
        <taxon>Dikarya</taxon>
        <taxon>Ascomycota</taxon>
        <taxon>Pezizomycotina</taxon>
        <taxon>Sordariomycetes</taxon>
        <taxon>Hypocreomycetidae</taxon>
        <taxon>Glomerellales</taxon>
        <taxon>Glomerellaceae</taxon>
        <taxon>Colletotrichum</taxon>
        <taxon>Colletotrichum graminicola species complex</taxon>
    </lineage>
</organism>
<reference evidence="1" key="1">
    <citation type="submission" date="2021-06" db="EMBL/GenBank/DDBJ databases">
        <title>Comparative genomics, transcriptomics and evolutionary studies reveal genomic signatures of adaptation to plant cell wall in hemibiotrophic fungi.</title>
        <authorList>
            <consortium name="DOE Joint Genome Institute"/>
            <person name="Baroncelli R."/>
            <person name="Diaz J.F."/>
            <person name="Benocci T."/>
            <person name="Peng M."/>
            <person name="Battaglia E."/>
            <person name="Haridas S."/>
            <person name="Andreopoulos W."/>
            <person name="Labutti K."/>
            <person name="Pangilinan J."/>
            <person name="Floch G.L."/>
            <person name="Makela M.R."/>
            <person name="Henrissat B."/>
            <person name="Grigoriev I.V."/>
            <person name="Crouch J.A."/>
            <person name="De Vries R.P."/>
            <person name="Sukno S.A."/>
            <person name="Thon M.R."/>
        </authorList>
    </citation>
    <scope>NUCLEOTIDE SEQUENCE</scope>
    <source>
        <strain evidence="1">MAFF235873</strain>
    </source>
</reference>
<keyword evidence="2" id="KW-1185">Reference proteome</keyword>
<dbReference type="EMBL" id="MU842934">
    <property type="protein sequence ID" value="KAK2025570.1"/>
    <property type="molecule type" value="Genomic_DNA"/>
</dbReference>
<sequence length="94" mass="10844">MAEGTYLFCEGTIPSKTFHSKSTHHTYILEHWFLLSGLARRIFICLVTGWEYYLNSLGVGKPTPESKSSITQDQQRYIDRWGCFRISRRIVGVG</sequence>
<gene>
    <name evidence="1" type="ORF">LX32DRAFT_52373</name>
</gene>
<accession>A0AAD9HB32</accession>
<evidence type="ECO:0000313" key="2">
    <source>
        <dbReference type="Proteomes" id="UP001232148"/>
    </source>
</evidence>
<protein>
    <submittedName>
        <fullName evidence="1">Uncharacterized protein</fullName>
    </submittedName>
</protein>
<proteinExistence type="predicted"/>
<dbReference type="AlphaFoldDB" id="A0AAD9HB32"/>
<dbReference type="Proteomes" id="UP001232148">
    <property type="component" value="Unassembled WGS sequence"/>
</dbReference>
<name>A0AAD9HB32_9PEZI</name>
<evidence type="ECO:0000313" key="1">
    <source>
        <dbReference type="EMBL" id="KAK2025570.1"/>
    </source>
</evidence>
<comment type="caution">
    <text evidence="1">The sequence shown here is derived from an EMBL/GenBank/DDBJ whole genome shotgun (WGS) entry which is preliminary data.</text>
</comment>